<dbReference type="GO" id="GO:0044550">
    <property type="term" value="P:secondary metabolite biosynthetic process"/>
    <property type="evidence" value="ECO:0007669"/>
    <property type="project" value="UniProtKB-ARBA"/>
</dbReference>
<sequence length="118" mass="12941">MSQDVFWSQCPLFHNLYSNNYFGNGAFDNVEEDLAAYVRFTHNAEERSTILIEGFVEKISAVLGIATESITLRNSLFAYGLDSIVALEPLSYDIQVGAGTVDGFEYMNYAKAGPPGGV</sequence>
<feature type="domain" description="Carrier" evidence="1">
    <location>
        <begin position="56"/>
        <end position="88"/>
    </location>
</feature>
<reference evidence="3" key="1">
    <citation type="journal article" date="2012" name="BMC Genomics">
        <title>Genome sequence of the necrotrophic fungus Penicillium digitatum, the main postharvest pathogen of citrus.</title>
        <authorList>
            <person name="Marcet-Houben M."/>
            <person name="Ballester A.-R."/>
            <person name="de la Fuente B."/>
            <person name="Harries E."/>
            <person name="Marcos J.F."/>
            <person name="Gonzalez-Candelas L."/>
            <person name="Gabaldon T."/>
        </authorList>
    </citation>
    <scope>NUCLEOTIDE SEQUENCE [LARGE SCALE GENOMIC DNA]</scope>
    <source>
        <strain evidence="3">Pd1 / CECT 20795</strain>
    </source>
</reference>
<comment type="caution">
    <text evidence="2">The sequence shown here is derived from an EMBL/GenBank/DDBJ whole genome shotgun (WGS) entry which is preliminary data.</text>
</comment>
<accession>K9G9Q2</accession>
<dbReference type="AlphaFoldDB" id="K9G9Q2"/>
<evidence type="ECO:0000313" key="2">
    <source>
        <dbReference type="EMBL" id="EKV09991.1"/>
    </source>
</evidence>
<dbReference type="Proteomes" id="UP000009886">
    <property type="component" value="Unassembled WGS sequence"/>
</dbReference>
<dbReference type="InterPro" id="IPR036736">
    <property type="entry name" value="ACP-like_sf"/>
</dbReference>
<dbReference type="SUPFAM" id="SSF47336">
    <property type="entry name" value="ACP-like"/>
    <property type="match status" value="1"/>
</dbReference>
<dbReference type="KEGG" id="pdp:PDIP_62150"/>
<dbReference type="VEuPathDB" id="FungiDB:PDIP_62150"/>
<evidence type="ECO:0000259" key="1">
    <source>
        <dbReference type="Pfam" id="PF00550"/>
    </source>
</evidence>
<name>K9G9Q2_PEND1</name>
<dbReference type="HOGENOM" id="CLU_2073949_0_0_1"/>
<proteinExistence type="predicted"/>
<protein>
    <submittedName>
        <fullName evidence="2">Polyketide synthase</fullName>
    </submittedName>
</protein>
<dbReference type="InterPro" id="IPR009081">
    <property type="entry name" value="PP-bd_ACP"/>
</dbReference>
<organism evidence="2 3">
    <name type="scientific">Penicillium digitatum (strain Pd1 / CECT 20795)</name>
    <name type="common">Green mold</name>
    <dbReference type="NCBI Taxonomy" id="1170230"/>
    <lineage>
        <taxon>Eukaryota</taxon>
        <taxon>Fungi</taxon>
        <taxon>Dikarya</taxon>
        <taxon>Ascomycota</taxon>
        <taxon>Pezizomycotina</taxon>
        <taxon>Eurotiomycetes</taxon>
        <taxon>Eurotiomycetidae</taxon>
        <taxon>Eurotiales</taxon>
        <taxon>Aspergillaceae</taxon>
        <taxon>Penicillium</taxon>
    </lineage>
</organism>
<evidence type="ECO:0000313" key="3">
    <source>
        <dbReference type="Proteomes" id="UP000009886"/>
    </source>
</evidence>
<gene>
    <name evidence="2" type="ORF">PDIP_62150</name>
</gene>
<dbReference type="Pfam" id="PF00550">
    <property type="entry name" value="PP-binding"/>
    <property type="match status" value="1"/>
</dbReference>
<dbReference type="EMBL" id="AKCU01000419">
    <property type="protein sequence ID" value="EKV09991.1"/>
    <property type="molecule type" value="Genomic_DNA"/>
</dbReference>